<sequence>MADYKQHEMKYVASDYWKPYERIVPKEKHLQTKAETFTVEGYKSLFRHFLARMRPKINMLFQMQENVGIVILAFNALQKWYVVYLKLTIPKIIP</sequence>
<comment type="caution">
    <text evidence="1">The sequence shown here is derived from an EMBL/GenBank/DDBJ whole genome shotgun (WGS) entry which is preliminary data.</text>
</comment>
<organism evidence="1">
    <name type="scientific">termite gut metagenome</name>
    <dbReference type="NCBI Taxonomy" id="433724"/>
    <lineage>
        <taxon>unclassified sequences</taxon>
        <taxon>metagenomes</taxon>
        <taxon>organismal metagenomes</taxon>
    </lineage>
</organism>
<dbReference type="AlphaFoldDB" id="A0A5J4S6J3"/>
<dbReference type="EMBL" id="SNRY01000417">
    <property type="protein sequence ID" value="KAA6341013.1"/>
    <property type="molecule type" value="Genomic_DNA"/>
</dbReference>
<gene>
    <name evidence="1" type="ORF">EZS27_011143</name>
</gene>
<proteinExistence type="predicted"/>
<reference evidence="1" key="1">
    <citation type="submission" date="2019-03" db="EMBL/GenBank/DDBJ databases">
        <title>Single cell metagenomics reveals metabolic interactions within the superorganism composed of flagellate Streblomastix strix and complex community of Bacteroidetes bacteria on its surface.</title>
        <authorList>
            <person name="Treitli S.C."/>
            <person name="Kolisko M."/>
            <person name="Husnik F."/>
            <person name="Keeling P."/>
            <person name="Hampl V."/>
        </authorList>
    </citation>
    <scope>NUCLEOTIDE SEQUENCE</scope>
    <source>
        <strain evidence="1">STM</strain>
    </source>
</reference>
<evidence type="ECO:0008006" key="2">
    <source>
        <dbReference type="Google" id="ProtNLM"/>
    </source>
</evidence>
<name>A0A5J4S6J3_9ZZZZ</name>
<accession>A0A5J4S6J3</accession>
<evidence type="ECO:0000313" key="1">
    <source>
        <dbReference type="EMBL" id="KAA6341013.1"/>
    </source>
</evidence>
<protein>
    <recommendedName>
        <fullName evidence="2">Transposase</fullName>
    </recommendedName>
</protein>